<comment type="caution">
    <text evidence="1">The sequence shown here is derived from an EMBL/GenBank/DDBJ whole genome shotgun (WGS) entry which is preliminary data.</text>
</comment>
<dbReference type="PANTHER" id="PTHR37507">
    <property type="entry name" value="SPORULATION PROTEIN YDCC"/>
    <property type="match status" value="1"/>
</dbReference>
<evidence type="ECO:0000313" key="1">
    <source>
        <dbReference type="EMBL" id="GGN58673.1"/>
    </source>
</evidence>
<protein>
    <submittedName>
        <fullName evidence="1">Sporulation protein YdcC</fullName>
    </submittedName>
</protein>
<keyword evidence="2" id="KW-1185">Reference proteome</keyword>
<evidence type="ECO:0000313" key="2">
    <source>
        <dbReference type="Proteomes" id="UP000624041"/>
    </source>
</evidence>
<dbReference type="Gene3D" id="2.50.20.10">
    <property type="entry name" value="Lipoprotein localisation LolA/LolB/LppX"/>
    <property type="match status" value="1"/>
</dbReference>
<sequence length="336" mass="38299">MKKRYLGIFLIVISIVILSACGEKSEEDVVEKLSDTLEEMDGYKAEAEMTMKTGQEEQRFTIDIWHQKEDYYRVKLGSQEDDKGSQIILKNEDGVFVLTPALERSFKFQSEWPENSSQPYLYHSLVKDILDDEEASFEATETHYAFKTKTNYQNNTNLPYQQILFDKKTFYPTAVQVLDVDDKAVVEVQFHAFDTAVSFESDDFAMEKNMETNSDAPTFSSNEEEVFTVLHPLYTAGAEAVDRKEMELDNGKRVILTYGGEKDFTLVQEMRTDVPTLMTPEAVNGEIVNLGFTIGALTDDTLHWNHEGIDYTLASDSLTKEELIEVAQSVQGQEIK</sequence>
<dbReference type="EMBL" id="BMOS01000013">
    <property type="protein sequence ID" value="GGN58673.1"/>
    <property type="molecule type" value="Genomic_DNA"/>
</dbReference>
<dbReference type="InterPro" id="IPR029046">
    <property type="entry name" value="LolA/LolB/LppX"/>
</dbReference>
<dbReference type="AlphaFoldDB" id="A0A917XZM3"/>
<accession>A0A917XZM3</accession>
<dbReference type="InterPro" id="IPR052944">
    <property type="entry name" value="Sporulation_related"/>
</dbReference>
<name>A0A917XZM3_9BACI</name>
<dbReference type="RefSeq" id="WP_156855995.1">
    <property type="nucleotide sequence ID" value="NZ_BMOS01000013.1"/>
</dbReference>
<dbReference type="PROSITE" id="PS51257">
    <property type="entry name" value="PROKAR_LIPOPROTEIN"/>
    <property type="match status" value="1"/>
</dbReference>
<reference evidence="1" key="2">
    <citation type="submission" date="2020-09" db="EMBL/GenBank/DDBJ databases">
        <authorList>
            <person name="Sun Q."/>
            <person name="Ohkuma M."/>
        </authorList>
    </citation>
    <scope>NUCLEOTIDE SEQUENCE</scope>
    <source>
        <strain evidence="1">JCM 17251</strain>
    </source>
</reference>
<organism evidence="1 2">
    <name type="scientific">Oceanobacillus indicireducens</name>
    <dbReference type="NCBI Taxonomy" id="1004261"/>
    <lineage>
        <taxon>Bacteria</taxon>
        <taxon>Bacillati</taxon>
        <taxon>Bacillota</taxon>
        <taxon>Bacilli</taxon>
        <taxon>Bacillales</taxon>
        <taxon>Bacillaceae</taxon>
        <taxon>Oceanobacillus</taxon>
    </lineage>
</organism>
<dbReference type="PANTHER" id="PTHR37507:SF2">
    <property type="entry name" value="SPORULATION PROTEIN YDCC"/>
    <property type="match status" value="1"/>
</dbReference>
<dbReference type="SUPFAM" id="SSF89392">
    <property type="entry name" value="Prokaryotic lipoproteins and lipoprotein localization factors"/>
    <property type="match status" value="1"/>
</dbReference>
<gene>
    <name evidence="1" type="primary">ydcC</name>
    <name evidence="1" type="ORF">GCM10007971_20990</name>
</gene>
<dbReference type="Proteomes" id="UP000624041">
    <property type="component" value="Unassembled WGS sequence"/>
</dbReference>
<reference evidence="1" key="1">
    <citation type="journal article" date="2014" name="Int. J. Syst. Evol. Microbiol.">
        <title>Complete genome sequence of Corynebacterium casei LMG S-19264T (=DSM 44701T), isolated from a smear-ripened cheese.</title>
        <authorList>
            <consortium name="US DOE Joint Genome Institute (JGI-PGF)"/>
            <person name="Walter F."/>
            <person name="Albersmeier A."/>
            <person name="Kalinowski J."/>
            <person name="Ruckert C."/>
        </authorList>
    </citation>
    <scope>NUCLEOTIDE SEQUENCE</scope>
    <source>
        <strain evidence="1">JCM 17251</strain>
    </source>
</reference>
<proteinExistence type="predicted"/>